<proteinExistence type="predicted"/>
<sequence length="491" mass="53346">MAISGSGGAMFHGQWTTQGTSSSPSSFSPSFYSPTSSAMFQEGTYIQPSRFTPSPPEFAVGNGNQYEGPSPALRRGPLPFGAMAPNDEEIHEMITSGSAAAAASPGFFMAAAAASPGFFTQEEARATAAVAARNEYVEDVADGSQAVEEEDEEEEQATQVEEEECLAEAWMTVSMNGINGANQSFDTYWLRVKQAYEERKLVDPYFNKTNMNVYRGDKAMATHWGIMQTACNKWHGIQEEIENADQRPRLGAKGMLRRPCITELRRALDMYTDDTGLQFKFLNVYARLEHCEKWKETRTTLSKSKTEQYNPDAPAAGAAEGRPELGQKKLKELKKTGNPADRMQASIDKCWADLRSHADGRNDKFDGRWREMLANQGVRIALLKTTAAAKKRNTDLAFLMGGGNMELMDEETRNWYQGHRSDILRAAPASPSSSPPAPTSASSPSTSSAAADVHCRCFVVDAAAASATACEESGLSDTAVPAGTADEPVSV</sequence>
<reference evidence="2" key="1">
    <citation type="submission" date="2023-07" db="EMBL/GenBank/DDBJ databases">
        <title>A chromosome-level genome assembly of Lolium multiflorum.</title>
        <authorList>
            <person name="Chen Y."/>
            <person name="Copetti D."/>
            <person name="Kolliker R."/>
            <person name="Studer B."/>
        </authorList>
    </citation>
    <scope>NUCLEOTIDE SEQUENCE</scope>
    <source>
        <strain evidence="2">02402/16</strain>
        <tissue evidence="2">Leaf</tissue>
    </source>
</reference>
<protein>
    <recommendedName>
        <fullName evidence="4">No apical meristem-associated C-terminal domain-containing protein</fullName>
    </recommendedName>
</protein>
<feature type="region of interest" description="Disordered" evidence="1">
    <location>
        <begin position="470"/>
        <end position="491"/>
    </location>
</feature>
<dbReference type="PANTHER" id="PTHR45125">
    <property type="entry name" value="F21J9.4-RELATED"/>
    <property type="match status" value="1"/>
</dbReference>
<dbReference type="PANTHER" id="PTHR45125:SF48">
    <property type="entry name" value="MYB-LIKE DOMAIN-CONTAINING PROTEIN"/>
    <property type="match status" value="1"/>
</dbReference>
<keyword evidence="3" id="KW-1185">Reference proteome</keyword>
<evidence type="ECO:0000313" key="2">
    <source>
        <dbReference type="EMBL" id="KAK1619620.1"/>
    </source>
</evidence>
<dbReference type="AlphaFoldDB" id="A0AAD8RDS2"/>
<organism evidence="2 3">
    <name type="scientific">Lolium multiflorum</name>
    <name type="common">Italian ryegrass</name>
    <name type="synonym">Lolium perenne subsp. multiflorum</name>
    <dbReference type="NCBI Taxonomy" id="4521"/>
    <lineage>
        <taxon>Eukaryota</taxon>
        <taxon>Viridiplantae</taxon>
        <taxon>Streptophyta</taxon>
        <taxon>Embryophyta</taxon>
        <taxon>Tracheophyta</taxon>
        <taxon>Spermatophyta</taxon>
        <taxon>Magnoliopsida</taxon>
        <taxon>Liliopsida</taxon>
        <taxon>Poales</taxon>
        <taxon>Poaceae</taxon>
        <taxon>BOP clade</taxon>
        <taxon>Pooideae</taxon>
        <taxon>Poodae</taxon>
        <taxon>Poeae</taxon>
        <taxon>Poeae Chloroplast Group 2 (Poeae type)</taxon>
        <taxon>Loliodinae</taxon>
        <taxon>Loliinae</taxon>
        <taxon>Lolium</taxon>
    </lineage>
</organism>
<feature type="region of interest" description="Disordered" evidence="1">
    <location>
        <begin position="426"/>
        <end position="447"/>
    </location>
</feature>
<evidence type="ECO:0000313" key="3">
    <source>
        <dbReference type="Proteomes" id="UP001231189"/>
    </source>
</evidence>
<dbReference type="Proteomes" id="UP001231189">
    <property type="component" value="Unassembled WGS sequence"/>
</dbReference>
<evidence type="ECO:0000256" key="1">
    <source>
        <dbReference type="SAM" id="MobiDB-lite"/>
    </source>
</evidence>
<name>A0AAD8RDS2_LOLMU</name>
<feature type="compositionally biased region" description="Gly residues" evidence="1">
    <location>
        <begin position="1"/>
        <end position="10"/>
    </location>
</feature>
<evidence type="ECO:0008006" key="4">
    <source>
        <dbReference type="Google" id="ProtNLM"/>
    </source>
</evidence>
<feature type="compositionally biased region" description="Polar residues" evidence="1">
    <location>
        <begin position="299"/>
        <end position="309"/>
    </location>
</feature>
<feature type="region of interest" description="Disordered" evidence="1">
    <location>
        <begin position="299"/>
        <end position="325"/>
    </location>
</feature>
<accession>A0AAD8RDS2</accession>
<dbReference type="EMBL" id="JAUUTY010000006">
    <property type="protein sequence ID" value="KAK1619620.1"/>
    <property type="molecule type" value="Genomic_DNA"/>
</dbReference>
<feature type="compositionally biased region" description="Low complexity" evidence="1">
    <location>
        <begin position="20"/>
        <end position="37"/>
    </location>
</feature>
<comment type="caution">
    <text evidence="2">The sequence shown here is derived from an EMBL/GenBank/DDBJ whole genome shotgun (WGS) entry which is preliminary data.</text>
</comment>
<feature type="region of interest" description="Disordered" evidence="1">
    <location>
        <begin position="1"/>
        <end position="84"/>
    </location>
</feature>
<gene>
    <name evidence="2" type="ORF">QYE76_025137</name>
</gene>